<organism evidence="2 3">
    <name type="scientific">Sporothrix schenckii (strain ATCC 58251 / de Perez 2211183)</name>
    <name type="common">Rose-picker's disease fungus</name>
    <dbReference type="NCBI Taxonomy" id="1391915"/>
    <lineage>
        <taxon>Eukaryota</taxon>
        <taxon>Fungi</taxon>
        <taxon>Dikarya</taxon>
        <taxon>Ascomycota</taxon>
        <taxon>Pezizomycotina</taxon>
        <taxon>Sordariomycetes</taxon>
        <taxon>Sordariomycetidae</taxon>
        <taxon>Ophiostomatales</taxon>
        <taxon>Ophiostomataceae</taxon>
        <taxon>Sporothrix</taxon>
    </lineage>
</organism>
<dbReference type="Gene3D" id="3.30.70.330">
    <property type="match status" value="1"/>
</dbReference>
<dbReference type="InterPro" id="IPR035979">
    <property type="entry name" value="RBD_domain_sf"/>
</dbReference>
<dbReference type="InterPro" id="IPR034772">
    <property type="entry name" value="CPSF6/7"/>
</dbReference>
<keyword evidence="3" id="KW-1185">Reference proteome</keyword>
<feature type="region of interest" description="Disordered" evidence="1">
    <location>
        <begin position="384"/>
        <end position="421"/>
    </location>
</feature>
<accession>U7PZB5</accession>
<feature type="compositionally biased region" description="Gly residues" evidence="1">
    <location>
        <begin position="384"/>
        <end position="408"/>
    </location>
</feature>
<protein>
    <recommendedName>
        <fullName evidence="4">RRM domain-containing protein</fullName>
    </recommendedName>
</protein>
<sequence>MTTEEDFEIDIYGDANGDDGGNRQDNFAGDDQDHNQATTNQGQGPDYEDQSHNQDDQNQVDRAQDSSKTENQSPPGPTQGVKRKGSSDDRPIDPGATTAIMVSELNWWITDDDIRGWIAAVKCEEELKDITFSEHKVNGKSKGQAYVEFSSQQAATATKHRIESQATGEYQAGQKKHSVIFSSPAINPFRTLPKDTPGRGGAHNLQNRNVSSSGYQDRSGGNNNYNNYNNNNSGGSFRGRGGGNMYNNRGGMNNQGGFNRNFSGGNMNSFNNNNNAGPMNFGGNPMGGGGFNGNFRGNMGGGMRGGPGGMRGGRGGPMGGMMGGMGPAMGSMGGMNPMGNMPGGMGGMNPMGGMGGMGGMGMVGGGMPNFQGMHPNFTPNFFGGGGGAGGAGGGMVGNQGGGNQGGGEWQNPHGTKRQRPE</sequence>
<dbReference type="STRING" id="1391915.U7PZB5"/>
<evidence type="ECO:0000313" key="3">
    <source>
        <dbReference type="Proteomes" id="UP000018087"/>
    </source>
</evidence>
<evidence type="ECO:0008006" key="4">
    <source>
        <dbReference type="Google" id="ProtNLM"/>
    </source>
</evidence>
<reference evidence="3" key="1">
    <citation type="journal article" date="2014" name="Genome Announc.">
        <title>Genome sequence of the pathogenic fungus Sporothrix schenckii (ATCC 58251).</title>
        <authorList>
            <person name="Cuomo C.A."/>
            <person name="Rodriguez-Del Valle N."/>
            <person name="Perez-Sanchez L."/>
            <person name="Abouelleil A."/>
            <person name="Goldberg J."/>
            <person name="Young S."/>
            <person name="Zeng Q."/>
            <person name="Birren B.W."/>
        </authorList>
    </citation>
    <scope>NUCLEOTIDE SEQUENCE [LARGE SCALE GENOMIC DNA]</scope>
    <source>
        <strain evidence="3">ATCC 58251 / de Perez 2211183</strain>
    </source>
</reference>
<gene>
    <name evidence="2" type="ORF">HMPREF1624_03668</name>
</gene>
<feature type="region of interest" description="Disordered" evidence="1">
    <location>
        <begin position="1"/>
        <end position="95"/>
    </location>
</feature>
<evidence type="ECO:0000313" key="2">
    <source>
        <dbReference type="EMBL" id="ERT00297.1"/>
    </source>
</evidence>
<dbReference type="AlphaFoldDB" id="U7PZB5"/>
<proteinExistence type="predicted"/>
<dbReference type="PANTHER" id="PTHR23204">
    <property type="entry name" value="CLEAVAGE AND POLYADENYLATION SPECIFIC FACTOR"/>
    <property type="match status" value="1"/>
</dbReference>
<dbReference type="OrthoDB" id="10065185at2759"/>
<dbReference type="HOGENOM" id="CLU_033916_1_0_1"/>
<dbReference type="eggNOG" id="ENOG502S7DD">
    <property type="taxonomic scope" value="Eukaryota"/>
</dbReference>
<dbReference type="Proteomes" id="UP000018087">
    <property type="component" value="Unassembled WGS sequence"/>
</dbReference>
<feature type="region of interest" description="Disordered" evidence="1">
    <location>
        <begin position="183"/>
        <end position="254"/>
    </location>
</feature>
<dbReference type="GO" id="GO:0005634">
    <property type="term" value="C:nucleus"/>
    <property type="evidence" value="ECO:0007669"/>
    <property type="project" value="UniProtKB-SubCell"/>
</dbReference>
<dbReference type="EMBL" id="KI440844">
    <property type="protein sequence ID" value="ERT00297.1"/>
    <property type="molecule type" value="Genomic_DNA"/>
</dbReference>
<dbReference type="InterPro" id="IPR012677">
    <property type="entry name" value="Nucleotide-bd_a/b_plait_sf"/>
</dbReference>
<dbReference type="GO" id="GO:0006397">
    <property type="term" value="P:mRNA processing"/>
    <property type="evidence" value="ECO:0007669"/>
    <property type="project" value="UniProtKB-KW"/>
</dbReference>
<feature type="compositionally biased region" description="Polar residues" evidence="1">
    <location>
        <begin position="204"/>
        <end position="216"/>
    </location>
</feature>
<dbReference type="GO" id="GO:0003676">
    <property type="term" value="F:nucleic acid binding"/>
    <property type="evidence" value="ECO:0007669"/>
    <property type="project" value="InterPro"/>
</dbReference>
<name>U7PZB5_SPOS1</name>
<feature type="compositionally biased region" description="Low complexity" evidence="1">
    <location>
        <begin position="245"/>
        <end position="254"/>
    </location>
</feature>
<feature type="compositionally biased region" description="Acidic residues" evidence="1">
    <location>
        <begin position="1"/>
        <end position="11"/>
    </location>
</feature>
<evidence type="ECO:0000256" key="1">
    <source>
        <dbReference type="SAM" id="MobiDB-lite"/>
    </source>
</evidence>
<dbReference type="SUPFAM" id="SSF54928">
    <property type="entry name" value="RNA-binding domain, RBD"/>
    <property type="match status" value="1"/>
</dbReference>
<feature type="compositionally biased region" description="Low complexity" evidence="1">
    <location>
        <begin position="218"/>
        <end position="235"/>
    </location>
</feature>